<evidence type="ECO:0000259" key="5">
    <source>
        <dbReference type="Pfam" id="PF09331"/>
    </source>
</evidence>
<dbReference type="InterPro" id="IPR015410">
    <property type="entry name" value="DUF1985"/>
</dbReference>
<keyword evidence="2" id="KW-0378">Hydrolase</keyword>
<dbReference type="Pfam" id="PF02902">
    <property type="entry name" value="Peptidase_C48"/>
    <property type="match status" value="1"/>
</dbReference>
<dbReference type="Pfam" id="PF09331">
    <property type="entry name" value="DUF1985"/>
    <property type="match status" value="2"/>
</dbReference>
<protein>
    <recommendedName>
        <fullName evidence="8">Ubiquitin-like protease family profile domain-containing protein</fullName>
    </recommendedName>
</protein>
<dbReference type="Proteomes" id="UP000824890">
    <property type="component" value="Unassembled WGS sequence"/>
</dbReference>
<dbReference type="PANTHER" id="PTHR48449">
    <property type="entry name" value="DUF1985 DOMAIN-CONTAINING PROTEIN"/>
    <property type="match status" value="1"/>
</dbReference>
<name>A0ABQ8BGU5_BRANA</name>
<reference evidence="6 7" key="1">
    <citation type="submission" date="2021-05" db="EMBL/GenBank/DDBJ databases">
        <title>Genome Assembly of Synthetic Allotetraploid Brassica napus Reveals Homoeologous Exchanges between Subgenomes.</title>
        <authorList>
            <person name="Davis J.T."/>
        </authorList>
    </citation>
    <scope>NUCLEOTIDE SEQUENCE [LARGE SCALE GENOMIC DNA]</scope>
    <source>
        <strain evidence="7">cv. Da-Ae</strain>
        <tissue evidence="6">Seedling</tissue>
    </source>
</reference>
<dbReference type="PANTHER" id="PTHR48449:SF2">
    <property type="entry name" value="UBIQUITIN-LIKE PROTEASE FAMILY PROFILE DOMAIN-CONTAINING PROTEIN"/>
    <property type="match status" value="1"/>
</dbReference>
<evidence type="ECO:0000313" key="6">
    <source>
        <dbReference type="EMBL" id="KAH0904055.1"/>
    </source>
</evidence>
<organism evidence="6 7">
    <name type="scientific">Brassica napus</name>
    <name type="common">Rape</name>
    <dbReference type="NCBI Taxonomy" id="3708"/>
    <lineage>
        <taxon>Eukaryota</taxon>
        <taxon>Viridiplantae</taxon>
        <taxon>Streptophyta</taxon>
        <taxon>Embryophyta</taxon>
        <taxon>Tracheophyta</taxon>
        <taxon>Spermatophyta</taxon>
        <taxon>Magnoliopsida</taxon>
        <taxon>eudicotyledons</taxon>
        <taxon>Gunneridae</taxon>
        <taxon>Pentapetalae</taxon>
        <taxon>rosids</taxon>
        <taxon>malvids</taxon>
        <taxon>Brassicales</taxon>
        <taxon>Brassicaceae</taxon>
        <taxon>Brassiceae</taxon>
        <taxon>Brassica</taxon>
    </lineage>
</organism>
<dbReference type="EMBL" id="JAGKQM010000011">
    <property type="protein sequence ID" value="KAH0904055.1"/>
    <property type="molecule type" value="Genomic_DNA"/>
</dbReference>
<keyword evidence="1" id="KW-0645">Protease</keyword>
<accession>A0ABQ8BGU5</accession>
<comment type="caution">
    <text evidence="6">The sequence shown here is derived from an EMBL/GenBank/DDBJ whole genome shotgun (WGS) entry which is preliminary data.</text>
</comment>
<feature type="domain" description="Ubiquitin-like protease family profile" evidence="4">
    <location>
        <begin position="632"/>
        <end position="731"/>
    </location>
</feature>
<sequence>FSRFSWRSLLNRKSGCTTGSCNSRRWCLPVLLIVPIHRRKKTCMRPITDMMFAAGEEPVEFRVLTYQSSSSLKRIFNALDDEEVEIIRRSSFGKLFARYMLSRQLKTKKKHETWFRFAGKPVRFSLREFAIVTGLPFEVVTGSAVIKMEYRKTVKDTEICIKYACLAILESVLFPTSLKMKIAREHAEAIKDLDAFFAFPWGRLAFDMLMELRDEIALSQNTIAVKGFFLALQLVMIEAIPALTEVVQDTCSSSESDSEDIDGHGRDMFTKKQTLNPAHGRSVDKRSDVIVRSVLLEDPFRPIEGENLVWSDEEHDDKVESMLHRLNSNSNFTTSNFRGGIRKHDVDRMRESCKSTSKATKAKNVCCTSHDLDPCSIASLVVDKIKPQFDVMETNIKFKDEMFACVKDMVSALCKEQVVDRNGTHHIPTPGVDEVSVPANHTTHNPDANANTIRNVLCNDENSTPRKEDDVGSRYVPFDPVSDTCAPSAHSETSTRKNAFQRSLGNGAQHRQPLMITDEPTFSLGLTQEEQIQPDAHVMATEVGRGEPMSDNNGDDNIEEGQGSRKSKRVPSDRSEMTRKYAKITTKVKAKFTIAIYEIICIKYELYGSTCVFNLASVAVYPKDIVNIQLPTEGAQSSEFLDTKFVSGVIKTYPKFLKSKKKETFIFPKVLRDVFPTKDTQKGHPRRYSFPFNIANKHWVGICFDSACGIVTVLDCHTAKFKDASLDKYLTPIV</sequence>
<feature type="non-terminal residue" evidence="6">
    <location>
        <position position="1"/>
    </location>
</feature>
<keyword evidence="7" id="KW-1185">Reference proteome</keyword>
<gene>
    <name evidence="6" type="ORF">HID58_043558</name>
</gene>
<dbReference type="InterPro" id="IPR003653">
    <property type="entry name" value="Peptidase_C48_C"/>
</dbReference>
<feature type="compositionally biased region" description="Basic and acidic residues" evidence="3">
    <location>
        <begin position="463"/>
        <end position="472"/>
    </location>
</feature>
<feature type="region of interest" description="Disordered" evidence="3">
    <location>
        <begin position="544"/>
        <end position="578"/>
    </location>
</feature>
<evidence type="ECO:0000256" key="3">
    <source>
        <dbReference type="SAM" id="MobiDB-lite"/>
    </source>
</evidence>
<evidence type="ECO:0008006" key="8">
    <source>
        <dbReference type="Google" id="ProtNLM"/>
    </source>
</evidence>
<evidence type="ECO:0000256" key="2">
    <source>
        <dbReference type="ARBA" id="ARBA00022801"/>
    </source>
</evidence>
<feature type="domain" description="DUF1985" evidence="5">
    <location>
        <begin position="101"/>
        <end position="136"/>
    </location>
</feature>
<feature type="compositionally biased region" description="Polar residues" evidence="3">
    <location>
        <begin position="490"/>
        <end position="499"/>
    </location>
</feature>
<feature type="region of interest" description="Disordered" evidence="3">
    <location>
        <begin position="460"/>
        <end position="499"/>
    </location>
</feature>
<evidence type="ECO:0000256" key="1">
    <source>
        <dbReference type="ARBA" id="ARBA00022670"/>
    </source>
</evidence>
<feature type="domain" description="DUF1985" evidence="5">
    <location>
        <begin position="139"/>
        <end position="211"/>
    </location>
</feature>
<evidence type="ECO:0000259" key="4">
    <source>
        <dbReference type="Pfam" id="PF02902"/>
    </source>
</evidence>
<evidence type="ECO:0000313" key="7">
    <source>
        <dbReference type="Proteomes" id="UP000824890"/>
    </source>
</evidence>
<proteinExistence type="predicted"/>